<evidence type="ECO:0000313" key="2">
    <source>
        <dbReference type="EMBL" id="KAK3374760.1"/>
    </source>
</evidence>
<proteinExistence type="predicted"/>
<protein>
    <recommendedName>
        <fullName evidence="1">Peptidase S33 tripeptidyl aminopeptidase-like C-terminal domain-containing protein</fullName>
    </recommendedName>
</protein>
<reference evidence="2" key="1">
    <citation type="journal article" date="2023" name="Mol. Phylogenet. Evol.">
        <title>Genome-scale phylogeny and comparative genomics of the fungal order Sordariales.</title>
        <authorList>
            <person name="Hensen N."/>
            <person name="Bonometti L."/>
            <person name="Westerberg I."/>
            <person name="Brannstrom I.O."/>
            <person name="Guillou S."/>
            <person name="Cros-Aarteil S."/>
            <person name="Calhoun S."/>
            <person name="Haridas S."/>
            <person name="Kuo A."/>
            <person name="Mondo S."/>
            <person name="Pangilinan J."/>
            <person name="Riley R."/>
            <person name="LaButti K."/>
            <person name="Andreopoulos B."/>
            <person name="Lipzen A."/>
            <person name="Chen C."/>
            <person name="Yan M."/>
            <person name="Daum C."/>
            <person name="Ng V."/>
            <person name="Clum A."/>
            <person name="Steindorff A."/>
            <person name="Ohm R.A."/>
            <person name="Martin F."/>
            <person name="Silar P."/>
            <person name="Natvig D.O."/>
            <person name="Lalanne C."/>
            <person name="Gautier V."/>
            <person name="Ament-Velasquez S.L."/>
            <person name="Kruys A."/>
            <person name="Hutchinson M.I."/>
            <person name="Powell A.J."/>
            <person name="Barry K."/>
            <person name="Miller A.N."/>
            <person name="Grigoriev I.V."/>
            <person name="Debuchy R."/>
            <person name="Gladieux P."/>
            <person name="Hiltunen Thoren M."/>
            <person name="Johannesson H."/>
        </authorList>
    </citation>
    <scope>NUCLEOTIDE SEQUENCE</scope>
    <source>
        <strain evidence="2">CBS 232.78</strain>
    </source>
</reference>
<sequence length="145" mass="15698">MLRGAGLCRRRPQTHISPDYPWEGEATSGVSCGDSATSASSKDTRNNPVWAQELVSLYQTQSPTFRPKYVFSGPFGSETVRMLILSNRCNPATPLTNAYALSRLHGGSVVVVQDADGHCAAAVAERELHGEDIQDVSCEWGVSEE</sequence>
<dbReference type="InterPro" id="IPR013595">
    <property type="entry name" value="Pept_S33_TAP-like_C"/>
</dbReference>
<keyword evidence="3" id="KW-1185">Reference proteome</keyword>
<evidence type="ECO:0000259" key="1">
    <source>
        <dbReference type="Pfam" id="PF08386"/>
    </source>
</evidence>
<dbReference type="EMBL" id="JAULSW010000007">
    <property type="protein sequence ID" value="KAK3374760.1"/>
    <property type="molecule type" value="Genomic_DNA"/>
</dbReference>
<comment type="caution">
    <text evidence="2">The sequence shown here is derived from an EMBL/GenBank/DDBJ whole genome shotgun (WGS) entry which is preliminary data.</text>
</comment>
<dbReference type="Proteomes" id="UP001285441">
    <property type="component" value="Unassembled WGS sequence"/>
</dbReference>
<name>A0AAE0N923_9PEZI</name>
<organism evidence="2 3">
    <name type="scientific">Podospora didyma</name>
    <dbReference type="NCBI Taxonomy" id="330526"/>
    <lineage>
        <taxon>Eukaryota</taxon>
        <taxon>Fungi</taxon>
        <taxon>Dikarya</taxon>
        <taxon>Ascomycota</taxon>
        <taxon>Pezizomycotina</taxon>
        <taxon>Sordariomycetes</taxon>
        <taxon>Sordariomycetidae</taxon>
        <taxon>Sordariales</taxon>
        <taxon>Podosporaceae</taxon>
        <taxon>Podospora</taxon>
    </lineage>
</organism>
<evidence type="ECO:0000313" key="3">
    <source>
        <dbReference type="Proteomes" id="UP001285441"/>
    </source>
</evidence>
<gene>
    <name evidence="2" type="ORF">B0H63DRAFT_512819</name>
</gene>
<reference evidence="2" key="2">
    <citation type="submission" date="2023-06" db="EMBL/GenBank/DDBJ databases">
        <authorList>
            <consortium name="Lawrence Berkeley National Laboratory"/>
            <person name="Haridas S."/>
            <person name="Hensen N."/>
            <person name="Bonometti L."/>
            <person name="Westerberg I."/>
            <person name="Brannstrom I.O."/>
            <person name="Guillou S."/>
            <person name="Cros-Aarteil S."/>
            <person name="Calhoun S."/>
            <person name="Kuo A."/>
            <person name="Mondo S."/>
            <person name="Pangilinan J."/>
            <person name="Riley R."/>
            <person name="LaButti K."/>
            <person name="Andreopoulos B."/>
            <person name="Lipzen A."/>
            <person name="Chen C."/>
            <person name="Yanf M."/>
            <person name="Daum C."/>
            <person name="Ng V."/>
            <person name="Clum A."/>
            <person name="Steindorff A."/>
            <person name="Ohm R."/>
            <person name="Martin F."/>
            <person name="Silar P."/>
            <person name="Natvig D."/>
            <person name="Lalanne C."/>
            <person name="Gautier V."/>
            <person name="Ament-velasquez S.L."/>
            <person name="Kruys A."/>
            <person name="Hutchinson M.I."/>
            <person name="Powell A.J."/>
            <person name="Barry K."/>
            <person name="Miller A.N."/>
            <person name="Grigoriev I.V."/>
            <person name="Debuchy R."/>
            <person name="Gladieux P."/>
            <person name="Thoren M.H."/>
            <person name="Johannesson H."/>
        </authorList>
    </citation>
    <scope>NUCLEOTIDE SEQUENCE</scope>
    <source>
        <strain evidence="2">CBS 232.78</strain>
    </source>
</reference>
<accession>A0AAE0N923</accession>
<dbReference type="AlphaFoldDB" id="A0AAE0N923"/>
<feature type="domain" description="Peptidase S33 tripeptidyl aminopeptidase-like C-terminal" evidence="1">
    <location>
        <begin position="78"/>
        <end position="122"/>
    </location>
</feature>
<dbReference type="Pfam" id="PF08386">
    <property type="entry name" value="Abhydrolase_4"/>
    <property type="match status" value="1"/>
</dbReference>